<dbReference type="GO" id="GO:0005886">
    <property type="term" value="C:plasma membrane"/>
    <property type="evidence" value="ECO:0007669"/>
    <property type="project" value="TreeGrafter"/>
</dbReference>
<dbReference type="GO" id="GO:1902201">
    <property type="term" value="P:negative regulation of bacterial-type flagellum-dependent cell motility"/>
    <property type="evidence" value="ECO:0007669"/>
    <property type="project" value="TreeGrafter"/>
</dbReference>
<dbReference type="NCBIfam" id="TIGR00254">
    <property type="entry name" value="GGDEF"/>
    <property type="match status" value="1"/>
</dbReference>
<dbReference type="EMBL" id="SACL01000002">
    <property type="protein sequence ID" value="RVT98001.1"/>
    <property type="molecule type" value="Genomic_DNA"/>
</dbReference>
<dbReference type="PROSITE" id="PS50887">
    <property type="entry name" value="GGDEF"/>
    <property type="match status" value="1"/>
</dbReference>
<dbReference type="Gene3D" id="3.30.450.20">
    <property type="entry name" value="PAS domain"/>
    <property type="match status" value="1"/>
</dbReference>
<gene>
    <name evidence="3" type="ORF">EOD42_08655</name>
</gene>
<name>A0A437MK33_9PROT</name>
<dbReference type="GO" id="GO:0043709">
    <property type="term" value="P:cell adhesion involved in single-species biofilm formation"/>
    <property type="evidence" value="ECO:0007669"/>
    <property type="project" value="TreeGrafter"/>
</dbReference>
<dbReference type="InterPro" id="IPR029787">
    <property type="entry name" value="Nucleotide_cyclase"/>
</dbReference>
<dbReference type="PANTHER" id="PTHR45138:SF24">
    <property type="entry name" value="DIGUANYLATE CYCLASE DGCC-RELATED"/>
    <property type="match status" value="1"/>
</dbReference>
<dbReference type="InterPro" id="IPR050469">
    <property type="entry name" value="Diguanylate_Cyclase"/>
</dbReference>
<feature type="domain" description="GGDEF" evidence="2">
    <location>
        <begin position="165"/>
        <end position="295"/>
    </location>
</feature>
<evidence type="ECO:0000313" key="4">
    <source>
        <dbReference type="Proteomes" id="UP000282957"/>
    </source>
</evidence>
<dbReference type="Pfam" id="PF00990">
    <property type="entry name" value="GGDEF"/>
    <property type="match status" value="1"/>
</dbReference>
<protein>
    <recommendedName>
        <fullName evidence="1">diguanylate cyclase</fullName>
        <ecNumber evidence="1">2.7.7.65</ecNumber>
    </recommendedName>
</protein>
<dbReference type="InterPro" id="IPR000160">
    <property type="entry name" value="GGDEF_dom"/>
</dbReference>
<sequence>MTGISPEMADLLRQSTVLIAVFDETDRLRWANAAYRRKFNLPDDASPSWAELLRANWQEGLGVSVASKPFDEWLASAASRRGKQPYRAFETDLTDGTWIWMTETMGSTGWMLCIGSDITALATRERDLRYAHAVALRASQTDELTGVANRRHIMSLLEDMARERQEGCVAVMDIDHFKAINDTHGHPGGDTVLVDFASRVLGGVRRSDSFGRIGGEEFLLVMPGLCPDTAREILERVQRDIHAARPLPEVPGFRYGFSCGVTAIGPGESAAEVFARADRACYLAKQQGRDRIVTG</sequence>
<dbReference type="CDD" id="cd01949">
    <property type="entry name" value="GGDEF"/>
    <property type="match status" value="1"/>
</dbReference>
<evidence type="ECO:0000259" key="2">
    <source>
        <dbReference type="PROSITE" id="PS50887"/>
    </source>
</evidence>
<dbReference type="EC" id="2.7.7.65" evidence="1"/>
<comment type="caution">
    <text evidence="3">The sequence shown here is derived from an EMBL/GenBank/DDBJ whole genome shotgun (WGS) entry which is preliminary data.</text>
</comment>
<accession>A0A437MK33</accession>
<dbReference type="OrthoDB" id="9812260at2"/>
<dbReference type="PANTHER" id="PTHR45138">
    <property type="entry name" value="REGULATORY COMPONENTS OF SENSORY TRANSDUCTION SYSTEM"/>
    <property type="match status" value="1"/>
</dbReference>
<proteinExistence type="predicted"/>
<dbReference type="FunFam" id="3.30.70.270:FF:000001">
    <property type="entry name" value="Diguanylate cyclase domain protein"/>
    <property type="match status" value="1"/>
</dbReference>
<dbReference type="Gene3D" id="3.30.70.270">
    <property type="match status" value="1"/>
</dbReference>
<evidence type="ECO:0000256" key="1">
    <source>
        <dbReference type="ARBA" id="ARBA00012528"/>
    </source>
</evidence>
<dbReference type="SMART" id="SM00267">
    <property type="entry name" value="GGDEF"/>
    <property type="match status" value="1"/>
</dbReference>
<keyword evidence="4" id="KW-1185">Reference proteome</keyword>
<dbReference type="AlphaFoldDB" id="A0A437MK33"/>
<evidence type="ECO:0000313" key="3">
    <source>
        <dbReference type="EMBL" id="RVT98001.1"/>
    </source>
</evidence>
<reference evidence="3 4" key="1">
    <citation type="submission" date="2019-01" db="EMBL/GenBank/DDBJ databases">
        <authorList>
            <person name="Chen W.-M."/>
        </authorList>
    </citation>
    <scope>NUCLEOTIDE SEQUENCE [LARGE SCALE GENOMIC DNA]</scope>
    <source>
        <strain evidence="3 4">CCP-6</strain>
    </source>
</reference>
<dbReference type="InterPro" id="IPR043128">
    <property type="entry name" value="Rev_trsase/Diguanyl_cyclase"/>
</dbReference>
<dbReference type="Proteomes" id="UP000282957">
    <property type="component" value="Unassembled WGS sequence"/>
</dbReference>
<organism evidence="3 4">
    <name type="scientific">Rhodovarius crocodyli</name>
    <dbReference type="NCBI Taxonomy" id="1979269"/>
    <lineage>
        <taxon>Bacteria</taxon>
        <taxon>Pseudomonadati</taxon>
        <taxon>Pseudomonadota</taxon>
        <taxon>Alphaproteobacteria</taxon>
        <taxon>Acetobacterales</taxon>
        <taxon>Roseomonadaceae</taxon>
        <taxon>Rhodovarius</taxon>
    </lineage>
</organism>
<dbReference type="GO" id="GO:0052621">
    <property type="term" value="F:diguanylate cyclase activity"/>
    <property type="evidence" value="ECO:0007669"/>
    <property type="project" value="UniProtKB-EC"/>
</dbReference>
<dbReference type="SUPFAM" id="SSF55073">
    <property type="entry name" value="Nucleotide cyclase"/>
    <property type="match status" value="1"/>
</dbReference>